<feature type="transmembrane region" description="Helical" evidence="6">
    <location>
        <begin position="12"/>
        <end position="30"/>
    </location>
</feature>
<proteinExistence type="predicted"/>
<feature type="domain" description="Citrate transporter-like" evidence="7">
    <location>
        <begin position="10"/>
        <end position="340"/>
    </location>
</feature>
<evidence type="ECO:0000256" key="5">
    <source>
        <dbReference type="ARBA" id="ARBA00023136"/>
    </source>
</evidence>
<dbReference type="PANTHER" id="PTHR10283">
    <property type="entry name" value="SOLUTE CARRIER FAMILY 13 MEMBER"/>
    <property type="match status" value="1"/>
</dbReference>
<feature type="transmembrane region" description="Helical" evidence="6">
    <location>
        <begin position="339"/>
        <end position="358"/>
    </location>
</feature>
<name>A0A1V1PGC1_9BACT</name>
<keyword evidence="5 6" id="KW-0472">Membrane</keyword>
<protein>
    <submittedName>
        <fullName evidence="8">Sodium/sulfate symporter</fullName>
    </submittedName>
</protein>
<dbReference type="Proteomes" id="UP000189670">
    <property type="component" value="Unassembled WGS sequence"/>
</dbReference>
<evidence type="ECO:0000256" key="1">
    <source>
        <dbReference type="ARBA" id="ARBA00004141"/>
    </source>
</evidence>
<evidence type="ECO:0000256" key="2">
    <source>
        <dbReference type="ARBA" id="ARBA00022448"/>
    </source>
</evidence>
<feature type="transmembrane region" description="Helical" evidence="6">
    <location>
        <begin position="151"/>
        <end position="173"/>
    </location>
</feature>
<dbReference type="PANTHER" id="PTHR10283:SF82">
    <property type="entry name" value="SOLUTE CARRIER FAMILY 13 MEMBER 2"/>
    <property type="match status" value="1"/>
</dbReference>
<dbReference type="GO" id="GO:0005886">
    <property type="term" value="C:plasma membrane"/>
    <property type="evidence" value="ECO:0007669"/>
    <property type="project" value="TreeGrafter"/>
</dbReference>
<evidence type="ECO:0000259" key="7">
    <source>
        <dbReference type="Pfam" id="PF03600"/>
    </source>
</evidence>
<accession>A0A1V1PGC1</accession>
<evidence type="ECO:0000313" key="9">
    <source>
        <dbReference type="Proteomes" id="UP000189670"/>
    </source>
</evidence>
<dbReference type="GO" id="GO:0022857">
    <property type="term" value="F:transmembrane transporter activity"/>
    <property type="evidence" value="ECO:0007669"/>
    <property type="project" value="TreeGrafter"/>
</dbReference>
<evidence type="ECO:0000313" key="8">
    <source>
        <dbReference type="EMBL" id="ETR73814.1"/>
    </source>
</evidence>
<sequence length="409" mass="46387">MSQYTLPQYVWYRLPMILIFANSYLVYRMLVATQLTDLAVQKAMTITRGNIYRIIVYVLCSGALLSFFIPNAVSVLILLPIIKQIENQLSCCDLSNETISKITTALGLAAIYGANIGGMGSLVGSPANLLLIGALDLLDSQQFMPLTFLNWFLWSIPLVICFLVSAFFVIRLLAMPSGTRPIQCCIDTQRTFNQQQRQSLKLFGFFIIFWIIHSIAQQRIDWYKSYQSFICLAFVMYFISRLFVYRPVLTWKQMIDDIPFRGFFVLILFGCIMVFVRCLHLDQWAAECFDHMIPDNPSPVALVFWITGLSIFLTEFLSNTIVSTALFPVVYHTAQIHDIMPLLLMIPVSVASTCAFMTPIATPCNAFVYGEVKRIRLLTMILCGLVLNGLCILSVVLWIPVCIPLLYSI</sequence>
<keyword evidence="3 6" id="KW-0812">Transmembrane</keyword>
<feature type="transmembrane region" description="Helical" evidence="6">
    <location>
        <begin position="258"/>
        <end position="276"/>
    </location>
</feature>
<comment type="subcellular location">
    <subcellularLocation>
        <location evidence="1">Membrane</location>
        <topology evidence="1">Multi-pass membrane protein</topology>
    </subcellularLocation>
</comment>
<dbReference type="Pfam" id="PF03600">
    <property type="entry name" value="CitMHS"/>
    <property type="match status" value="1"/>
</dbReference>
<feature type="transmembrane region" description="Helical" evidence="6">
    <location>
        <begin position="302"/>
        <end position="327"/>
    </location>
</feature>
<dbReference type="InterPro" id="IPR004680">
    <property type="entry name" value="Cit_transptr-like_dom"/>
</dbReference>
<feature type="transmembrane region" description="Helical" evidence="6">
    <location>
        <begin position="51"/>
        <end position="69"/>
    </location>
</feature>
<organism evidence="8 9">
    <name type="scientific">Candidatus Magnetoglobus multicellularis str. Araruama</name>
    <dbReference type="NCBI Taxonomy" id="890399"/>
    <lineage>
        <taxon>Bacteria</taxon>
        <taxon>Pseudomonadati</taxon>
        <taxon>Thermodesulfobacteriota</taxon>
        <taxon>Desulfobacteria</taxon>
        <taxon>Desulfobacterales</taxon>
        <taxon>Desulfobacteraceae</taxon>
        <taxon>Candidatus Magnetoglobus</taxon>
    </lineage>
</organism>
<evidence type="ECO:0000256" key="3">
    <source>
        <dbReference type="ARBA" id="ARBA00022692"/>
    </source>
</evidence>
<dbReference type="AlphaFoldDB" id="A0A1V1PGC1"/>
<evidence type="ECO:0000256" key="6">
    <source>
        <dbReference type="SAM" id="Phobius"/>
    </source>
</evidence>
<feature type="transmembrane region" description="Helical" evidence="6">
    <location>
        <begin position="200"/>
        <end position="220"/>
    </location>
</feature>
<evidence type="ECO:0000256" key="4">
    <source>
        <dbReference type="ARBA" id="ARBA00022989"/>
    </source>
</evidence>
<feature type="transmembrane region" description="Helical" evidence="6">
    <location>
        <begin position="226"/>
        <end position="246"/>
    </location>
</feature>
<comment type="caution">
    <text evidence="8">The sequence shown here is derived from an EMBL/GenBank/DDBJ whole genome shotgun (WGS) entry which is preliminary data.</text>
</comment>
<feature type="transmembrane region" description="Helical" evidence="6">
    <location>
        <begin position="378"/>
        <end position="407"/>
    </location>
</feature>
<keyword evidence="2" id="KW-0813">Transport</keyword>
<reference evidence="9" key="1">
    <citation type="submission" date="2012-11" db="EMBL/GenBank/DDBJ databases">
        <authorList>
            <person name="Lucero-Rivera Y.E."/>
            <person name="Tovar-Ramirez D."/>
        </authorList>
    </citation>
    <scope>NUCLEOTIDE SEQUENCE [LARGE SCALE GENOMIC DNA]</scope>
    <source>
        <strain evidence="9">Araruama</strain>
    </source>
</reference>
<keyword evidence="4 6" id="KW-1133">Transmembrane helix</keyword>
<dbReference type="EMBL" id="ATBP01000037">
    <property type="protein sequence ID" value="ETR73814.1"/>
    <property type="molecule type" value="Genomic_DNA"/>
</dbReference>
<gene>
    <name evidence="8" type="ORF">OMM_00666</name>
</gene>